<evidence type="ECO:0000256" key="3">
    <source>
        <dbReference type="ARBA" id="ARBA00022840"/>
    </source>
</evidence>
<dbReference type="InterPro" id="IPR029000">
    <property type="entry name" value="Cyclophilin-like_dom_sf"/>
</dbReference>
<keyword evidence="6" id="KW-1185">Reference proteome</keyword>
<dbReference type="Pfam" id="PF02682">
    <property type="entry name" value="CT_C_D"/>
    <property type="match status" value="1"/>
</dbReference>
<dbReference type="PANTHER" id="PTHR34698:SF2">
    <property type="entry name" value="5-OXOPROLINASE SUBUNIT B"/>
    <property type="match status" value="1"/>
</dbReference>
<comment type="caution">
    <text evidence="5">The sequence shown here is derived from an EMBL/GenBank/DDBJ whole genome shotgun (WGS) entry which is preliminary data.</text>
</comment>
<dbReference type="EMBL" id="JAPFQI010000016">
    <property type="protein sequence ID" value="MCW8087386.1"/>
    <property type="molecule type" value="Genomic_DNA"/>
</dbReference>
<dbReference type="NCBIfam" id="TIGR00370">
    <property type="entry name" value="5-oxoprolinase subunit PxpB"/>
    <property type="match status" value="1"/>
</dbReference>
<dbReference type="RefSeq" id="WP_301591579.1">
    <property type="nucleotide sequence ID" value="NZ_JAPFQI010000016.1"/>
</dbReference>
<evidence type="ECO:0000313" key="6">
    <source>
        <dbReference type="Proteomes" id="UP001526430"/>
    </source>
</evidence>
<keyword evidence="2 5" id="KW-0378">Hydrolase</keyword>
<accession>A0ABT3NYZ7</accession>
<keyword evidence="1" id="KW-0547">Nucleotide-binding</keyword>
<dbReference type="Proteomes" id="UP001526430">
    <property type="component" value="Unassembled WGS sequence"/>
</dbReference>
<gene>
    <name evidence="5" type="primary">pxpB</name>
    <name evidence="5" type="ORF">OF850_17285</name>
</gene>
<dbReference type="SUPFAM" id="SSF50891">
    <property type="entry name" value="Cyclophilin-like"/>
    <property type="match status" value="1"/>
</dbReference>
<name>A0ABT3NYZ7_9PROT</name>
<feature type="domain" description="Carboxyltransferase" evidence="4">
    <location>
        <begin position="10"/>
        <end position="208"/>
    </location>
</feature>
<protein>
    <submittedName>
        <fullName evidence="5">5-oxoprolinase subunit PxpB</fullName>
        <ecNumber evidence="5">3.5.2.9</ecNumber>
    </submittedName>
</protein>
<dbReference type="SMART" id="SM00796">
    <property type="entry name" value="AHS1"/>
    <property type="match status" value="1"/>
</dbReference>
<reference evidence="5 6" key="1">
    <citation type="submission" date="2022-10" db="EMBL/GenBank/DDBJ databases">
        <title>Roseococcus glaciei nov., sp. nov., isolated from glacier.</title>
        <authorList>
            <person name="Liu Q."/>
            <person name="Xin Y.-H."/>
        </authorList>
    </citation>
    <scope>NUCLEOTIDE SEQUENCE [LARGE SCALE GENOMIC DNA]</scope>
    <source>
        <strain evidence="5 6">MDT2-1-1</strain>
    </source>
</reference>
<dbReference type="SUPFAM" id="SSF160467">
    <property type="entry name" value="PH0987 N-terminal domain-like"/>
    <property type="match status" value="1"/>
</dbReference>
<dbReference type="EC" id="3.5.2.9" evidence="5"/>
<evidence type="ECO:0000256" key="1">
    <source>
        <dbReference type="ARBA" id="ARBA00022741"/>
    </source>
</evidence>
<dbReference type="InterPro" id="IPR003833">
    <property type="entry name" value="CT_C_D"/>
</dbReference>
<dbReference type="Gene3D" id="2.40.100.10">
    <property type="entry name" value="Cyclophilin-like"/>
    <property type="match status" value="1"/>
</dbReference>
<sequence length="223" mass="23940">MLVDNHLTRPNVSMLGTSAMLFEAPGAFSLATQRRIWTLARMVSAWPGVQEAAPCMTNVMLTFVTPPEEPERLEDALLAAWEAAEPDQTEGRVVDVPVIYGGEYGPDLLDLAAHAELPPEEVVRLHAESRLIVFAIGSHPGNAYLGGLDPRIAMPRRKIPRLRLEAGSTSIGGLQAGLGGTPGPSGWNCIGRASIPVFDAQRDPPALLAPGDTVRFHAERVIL</sequence>
<evidence type="ECO:0000259" key="4">
    <source>
        <dbReference type="SMART" id="SM00796"/>
    </source>
</evidence>
<evidence type="ECO:0000313" key="5">
    <source>
        <dbReference type="EMBL" id="MCW8087386.1"/>
    </source>
</evidence>
<proteinExistence type="predicted"/>
<organism evidence="5 6">
    <name type="scientific">Sabulicella glaciei</name>
    <dbReference type="NCBI Taxonomy" id="2984948"/>
    <lineage>
        <taxon>Bacteria</taxon>
        <taxon>Pseudomonadati</taxon>
        <taxon>Pseudomonadota</taxon>
        <taxon>Alphaproteobacteria</taxon>
        <taxon>Acetobacterales</taxon>
        <taxon>Acetobacteraceae</taxon>
        <taxon>Sabulicella</taxon>
    </lineage>
</organism>
<dbReference type="PANTHER" id="PTHR34698">
    <property type="entry name" value="5-OXOPROLINASE SUBUNIT B"/>
    <property type="match status" value="1"/>
</dbReference>
<dbReference type="GO" id="GO:0017168">
    <property type="term" value="F:5-oxoprolinase (ATP-hydrolyzing) activity"/>
    <property type="evidence" value="ECO:0007669"/>
    <property type="project" value="UniProtKB-EC"/>
</dbReference>
<evidence type="ECO:0000256" key="2">
    <source>
        <dbReference type="ARBA" id="ARBA00022801"/>
    </source>
</evidence>
<keyword evidence="3" id="KW-0067">ATP-binding</keyword>
<dbReference type="InterPro" id="IPR010016">
    <property type="entry name" value="PxpB"/>
</dbReference>